<dbReference type="EMBL" id="JACJSV010000012">
    <property type="protein sequence ID" value="MBD2599889.1"/>
    <property type="molecule type" value="Genomic_DNA"/>
</dbReference>
<accession>A0ABR8G9W3</accession>
<organism evidence="1 2">
    <name type="scientific">Microcystis viridis FACHB-1342</name>
    <dbReference type="NCBI Taxonomy" id="2692900"/>
    <lineage>
        <taxon>Bacteria</taxon>
        <taxon>Bacillati</taxon>
        <taxon>Cyanobacteriota</taxon>
        <taxon>Cyanophyceae</taxon>
        <taxon>Oscillatoriophycideae</taxon>
        <taxon>Chroococcales</taxon>
        <taxon>Microcystaceae</taxon>
        <taxon>Microcystis</taxon>
    </lineage>
</organism>
<name>A0ABR8G9W3_MICVR</name>
<protein>
    <submittedName>
        <fullName evidence="1">Uncharacterized protein</fullName>
    </submittedName>
</protein>
<keyword evidence="2" id="KW-1185">Reference proteome</keyword>
<proteinExistence type="predicted"/>
<evidence type="ECO:0000313" key="1">
    <source>
        <dbReference type="EMBL" id="MBD2599889.1"/>
    </source>
</evidence>
<comment type="caution">
    <text evidence="1">The sequence shown here is derived from an EMBL/GenBank/DDBJ whole genome shotgun (WGS) entry which is preliminary data.</text>
</comment>
<sequence>MTEILTPVKIFWPQGLRCQSVEQPDDQNRVNLLRQVRKILRERSRNLNREVWESPSVYGGEDVKSLQADILGKDFQGVLLDDSNGLAIGTIKA</sequence>
<dbReference type="Proteomes" id="UP000648873">
    <property type="component" value="Unassembled WGS sequence"/>
</dbReference>
<gene>
    <name evidence="1" type="ORF">H6G40_06415</name>
</gene>
<evidence type="ECO:0000313" key="2">
    <source>
        <dbReference type="Proteomes" id="UP000648873"/>
    </source>
</evidence>
<reference evidence="1 2" key="1">
    <citation type="journal article" date="2020" name="ISME J.">
        <title>Comparative genomics reveals insights into cyanobacterial evolution and habitat adaptation.</title>
        <authorList>
            <person name="Chen M.Y."/>
            <person name="Teng W.K."/>
            <person name="Zhao L."/>
            <person name="Hu C.X."/>
            <person name="Zhou Y.K."/>
            <person name="Han B.P."/>
            <person name="Song L.R."/>
            <person name="Shu W.S."/>
        </authorList>
    </citation>
    <scope>NUCLEOTIDE SEQUENCE [LARGE SCALE GENOMIC DNA]</scope>
    <source>
        <strain evidence="1 2">FACHB-1342</strain>
    </source>
</reference>